<dbReference type="SUPFAM" id="SSF48452">
    <property type="entry name" value="TPR-like"/>
    <property type="match status" value="3"/>
</dbReference>
<gene>
    <name evidence="4" type="ORF">GCM10008955_37250</name>
</gene>
<dbReference type="InterPro" id="IPR011990">
    <property type="entry name" value="TPR-like_helical_dom_sf"/>
</dbReference>
<keyword evidence="2" id="KW-0067">ATP-binding</keyword>
<evidence type="ECO:0000259" key="3">
    <source>
        <dbReference type="SMART" id="SM01043"/>
    </source>
</evidence>
<dbReference type="Pfam" id="PF13191">
    <property type="entry name" value="AAA_16"/>
    <property type="match status" value="1"/>
</dbReference>
<dbReference type="InterPro" id="IPR027417">
    <property type="entry name" value="P-loop_NTPase"/>
</dbReference>
<protein>
    <recommendedName>
        <fullName evidence="3">Bacterial transcriptional activator domain-containing protein</fullName>
    </recommendedName>
</protein>
<dbReference type="PANTHER" id="PTHR16305">
    <property type="entry name" value="TESTICULAR SOLUBLE ADENYLYL CYCLASE"/>
    <property type="match status" value="1"/>
</dbReference>
<evidence type="ECO:0000313" key="4">
    <source>
        <dbReference type="EMBL" id="GGK40031.1"/>
    </source>
</evidence>
<accession>A0ABQ2F401</accession>
<dbReference type="InterPro" id="IPR041664">
    <property type="entry name" value="AAA_16"/>
</dbReference>
<dbReference type="Gene3D" id="1.10.10.10">
    <property type="entry name" value="Winged helix-like DNA-binding domain superfamily/Winged helix DNA-binding domain"/>
    <property type="match status" value="1"/>
</dbReference>
<dbReference type="Proteomes" id="UP000647587">
    <property type="component" value="Unassembled WGS sequence"/>
</dbReference>
<dbReference type="SMART" id="SM00028">
    <property type="entry name" value="TPR"/>
    <property type="match status" value="5"/>
</dbReference>
<proteinExistence type="predicted"/>
<dbReference type="Pfam" id="PF13424">
    <property type="entry name" value="TPR_12"/>
    <property type="match status" value="1"/>
</dbReference>
<dbReference type="InterPro" id="IPR005158">
    <property type="entry name" value="BTAD"/>
</dbReference>
<dbReference type="InterPro" id="IPR036388">
    <property type="entry name" value="WH-like_DNA-bd_sf"/>
</dbReference>
<feature type="domain" description="Bacterial transcriptional activator" evidence="3">
    <location>
        <begin position="96"/>
        <end position="227"/>
    </location>
</feature>
<dbReference type="PANTHER" id="PTHR16305:SF28">
    <property type="entry name" value="GUANYLATE CYCLASE DOMAIN-CONTAINING PROTEIN"/>
    <property type="match status" value="1"/>
</dbReference>
<evidence type="ECO:0000256" key="2">
    <source>
        <dbReference type="ARBA" id="ARBA00022840"/>
    </source>
</evidence>
<name>A0ABQ2F401_9DEIO</name>
<dbReference type="EMBL" id="BMPP01000021">
    <property type="protein sequence ID" value="GGK40031.1"/>
    <property type="molecule type" value="Genomic_DNA"/>
</dbReference>
<keyword evidence="5" id="KW-1185">Reference proteome</keyword>
<dbReference type="InterPro" id="IPR019734">
    <property type="entry name" value="TPR_rpt"/>
</dbReference>
<dbReference type="SMART" id="SM01043">
    <property type="entry name" value="BTAD"/>
    <property type="match status" value="1"/>
</dbReference>
<dbReference type="Pfam" id="PF03704">
    <property type="entry name" value="BTAD"/>
    <property type="match status" value="1"/>
</dbReference>
<keyword evidence="1" id="KW-0547">Nucleotide-binding</keyword>
<dbReference type="RefSeq" id="WP_189011490.1">
    <property type="nucleotide sequence ID" value="NZ_BMPP01000021.1"/>
</dbReference>
<organism evidence="4 5">
    <name type="scientific">Deinococcus malanensis</name>
    <dbReference type="NCBI Taxonomy" id="1706855"/>
    <lineage>
        <taxon>Bacteria</taxon>
        <taxon>Thermotogati</taxon>
        <taxon>Deinococcota</taxon>
        <taxon>Deinococci</taxon>
        <taxon>Deinococcales</taxon>
        <taxon>Deinococcaceae</taxon>
        <taxon>Deinococcus</taxon>
    </lineage>
</organism>
<evidence type="ECO:0000256" key="1">
    <source>
        <dbReference type="ARBA" id="ARBA00022741"/>
    </source>
</evidence>
<sequence length="1110" mass="119283">MDITSVWRLFLLGGPKLAAPDGREFRPEGKSLALLAYLALEGSIPRPRLAGLLWPERAETAARNNLVQLLRRMRGAYGEDLVVGQETLALAPQVQVDVWDVLNGGSAAELPGAPFLEGVVFDGHLDLADWLVVQRDRVDARRSRVTARAATLAEEAGDLPGATRLARRALDLDPQSEESHRRLMRLLYLAGEASKALDVYVGLQERLRDELRTEPMPETRELAALIERGGAPAAVRPVTPLLPAPLPAPALTGREREFARMEDAWAKGQFIIVAGAPGMGKSRVVADFASSKGQVLWIEARPGDNLVPYTTTIRSLRRALSLSGAEVPLDLRRAASFLLPELAPPGEAPATTTDSKLHSALQAVFGMCLTGIEVCVFDDMQFADQASIETGFDFIDSAFPMGQPGGLPHFIAVHRENELPPYTHGIFERLVNAGQADWFTLPPLTGPATRQLLSSLNVPPGDIEGLARASGGHPLFVLEGVKALASGVAFGHAGGVPPKLSQLIGDRLARLTKMGLHAARASAVLGRDFTPELVATMLSAPLFDVIAAWDELESAEILSGERFHHDLVAEAVLEGIPASVRRLLHRAAARALSGESAEPARVAWHWRQGEQDLEAAPWLLQAGEMARASLRLREAGNYFEEAARIFEAQEDERTFGAWRSRAEVLSLGDDLEARQNSVNDVLERAVTPSQTAQAWLLQAGLFSARNEGVRAEGAVRRGLAALALADQDEPDLRSRLLADLGTALWAQGRLADAESALKEAVMVLDRLGPSSSLATGLSNLAVVLDHQDRHREARDLHLRAAQMLEGLGDRGHLAVILRNLSVCLSELGDVRGGLDALKRSVALHDPGTHDASATSHLLLGVAHTDLGEYAAAVRHFEHVLTSELDPSGWLHDYARSCLGEVLVFLGDFERAQDLLLQANASSIPGTFAVRTHLALARLAFERGKDAQAALKCAEALLGESPRPLALGRVRLVQALMGDPTAACAAAREALDIACRHDLGGLELSAHTRLARTLLHGGELQEALASATRAGHLLETREPADLSRGEVLLTLFEAQSAAADPAAELTLDQAKAWLMRTAGEQVPAELKDTFLTRSSVARRILTARGMPGSGG</sequence>
<dbReference type="SUPFAM" id="SSF52540">
    <property type="entry name" value="P-loop containing nucleoside triphosphate hydrolases"/>
    <property type="match status" value="1"/>
</dbReference>
<reference evidence="5" key="1">
    <citation type="journal article" date="2019" name="Int. J. Syst. Evol. Microbiol.">
        <title>The Global Catalogue of Microorganisms (GCM) 10K type strain sequencing project: providing services to taxonomists for standard genome sequencing and annotation.</title>
        <authorList>
            <consortium name="The Broad Institute Genomics Platform"/>
            <consortium name="The Broad Institute Genome Sequencing Center for Infectious Disease"/>
            <person name="Wu L."/>
            <person name="Ma J."/>
        </authorList>
    </citation>
    <scope>NUCLEOTIDE SEQUENCE [LARGE SCALE GENOMIC DNA]</scope>
    <source>
        <strain evidence="5">JCM 30331</strain>
    </source>
</reference>
<evidence type="ECO:0000313" key="5">
    <source>
        <dbReference type="Proteomes" id="UP000647587"/>
    </source>
</evidence>
<dbReference type="Gene3D" id="1.25.40.10">
    <property type="entry name" value="Tetratricopeptide repeat domain"/>
    <property type="match status" value="3"/>
</dbReference>
<comment type="caution">
    <text evidence="4">The sequence shown here is derived from an EMBL/GenBank/DDBJ whole genome shotgun (WGS) entry which is preliminary data.</text>
</comment>